<name>A0A3B0ULS9_9ZZZZ</name>
<keyword evidence="4" id="KW-0489">Methyltransferase</keyword>
<dbReference type="EMBL" id="UOEU01000311">
    <property type="protein sequence ID" value="VAW32025.1"/>
    <property type="molecule type" value="Genomic_DNA"/>
</dbReference>
<dbReference type="CDD" id="cd02440">
    <property type="entry name" value="AdoMet_MTases"/>
    <property type="match status" value="1"/>
</dbReference>
<evidence type="ECO:0000256" key="2">
    <source>
        <dbReference type="ARBA" id="ARBA00022691"/>
    </source>
</evidence>
<dbReference type="InterPro" id="IPR041698">
    <property type="entry name" value="Methyltransf_25"/>
</dbReference>
<dbReference type="HAMAP" id="MF_01589">
    <property type="entry name" value="Cx_SAM_synthase"/>
    <property type="match status" value="1"/>
</dbReference>
<dbReference type="InterPro" id="IPR005271">
    <property type="entry name" value="CmoA"/>
</dbReference>
<dbReference type="GO" id="GO:0008168">
    <property type="term" value="F:methyltransferase activity"/>
    <property type="evidence" value="ECO:0007669"/>
    <property type="project" value="UniProtKB-KW"/>
</dbReference>
<dbReference type="NCBIfam" id="TIGR00740">
    <property type="entry name" value="carboxy-S-adenosyl-L-methionine synthase CmoA"/>
    <property type="match status" value="1"/>
</dbReference>
<dbReference type="SUPFAM" id="SSF53335">
    <property type="entry name" value="S-adenosyl-L-methionine-dependent methyltransferases"/>
    <property type="match status" value="1"/>
</dbReference>
<dbReference type="AlphaFoldDB" id="A0A3B0ULS9"/>
<dbReference type="GO" id="GO:0002098">
    <property type="term" value="P:tRNA wobble uridine modification"/>
    <property type="evidence" value="ECO:0007669"/>
    <property type="project" value="InterPro"/>
</dbReference>
<gene>
    <name evidence="4" type="ORF">MNBD_CHLOROFLEXI01-1952</name>
</gene>
<keyword evidence="2" id="KW-0949">S-adenosyl-L-methionine</keyword>
<dbReference type="PANTHER" id="PTHR43861">
    <property type="entry name" value="TRANS-ACONITATE 2-METHYLTRANSFERASE-RELATED"/>
    <property type="match status" value="1"/>
</dbReference>
<feature type="domain" description="Methyltransferase" evidence="3">
    <location>
        <begin position="61"/>
        <end position="157"/>
    </location>
</feature>
<sequence length="252" mass="28234">MTQDRIYAAEKEIVTPFEFNEEVVAVFPDMIDRSVPGYRLLLPLIGQIASRYAQPHSRCYDLGCSLGAVTLALRQQIEQPGCCITAVDNAPAMITQCRHNVARAGDGIPVEIVEADICQIPIRNASVVVLNFTFQFVPPPLRDGLIQHVYDGLLPGGALILSEKVVFEPPELNQRLVQLHHEFKRANGYTDLEISQKRTALEDVLVSETVMQHQERLHQAGFATVDLWFQAFNFVSLLAVKKPDRFPKISLK</sequence>
<proteinExistence type="inferred from homology"/>
<reference evidence="4" key="1">
    <citation type="submission" date="2018-06" db="EMBL/GenBank/DDBJ databases">
        <authorList>
            <person name="Zhirakovskaya E."/>
        </authorList>
    </citation>
    <scope>NUCLEOTIDE SEQUENCE</scope>
</reference>
<protein>
    <submittedName>
        <fullName evidence="4">tRNA (Cmo5U34)-methyltransferase</fullName>
    </submittedName>
</protein>
<dbReference type="PANTHER" id="PTHR43861:SF2">
    <property type="entry name" value="CARBOXY-S-ADENOSYL-L-METHIONINE SYNTHASE"/>
    <property type="match status" value="1"/>
</dbReference>
<evidence type="ECO:0000313" key="4">
    <source>
        <dbReference type="EMBL" id="VAW32025.1"/>
    </source>
</evidence>
<dbReference type="GO" id="GO:0032259">
    <property type="term" value="P:methylation"/>
    <property type="evidence" value="ECO:0007669"/>
    <property type="project" value="UniProtKB-KW"/>
</dbReference>
<dbReference type="PIRSF" id="PIRSF006325">
    <property type="entry name" value="MeTrfase_bac"/>
    <property type="match status" value="1"/>
</dbReference>
<dbReference type="Gene3D" id="3.40.50.150">
    <property type="entry name" value="Vaccinia Virus protein VP39"/>
    <property type="match status" value="1"/>
</dbReference>
<dbReference type="Pfam" id="PF13649">
    <property type="entry name" value="Methyltransf_25"/>
    <property type="match status" value="1"/>
</dbReference>
<organism evidence="4">
    <name type="scientific">hydrothermal vent metagenome</name>
    <dbReference type="NCBI Taxonomy" id="652676"/>
    <lineage>
        <taxon>unclassified sequences</taxon>
        <taxon>metagenomes</taxon>
        <taxon>ecological metagenomes</taxon>
    </lineage>
</organism>
<dbReference type="InterPro" id="IPR029063">
    <property type="entry name" value="SAM-dependent_MTases_sf"/>
</dbReference>
<evidence type="ECO:0000256" key="1">
    <source>
        <dbReference type="ARBA" id="ARBA00022679"/>
    </source>
</evidence>
<keyword evidence="1 4" id="KW-0808">Transferase</keyword>
<evidence type="ECO:0000259" key="3">
    <source>
        <dbReference type="Pfam" id="PF13649"/>
    </source>
</evidence>
<accession>A0A3B0ULS9</accession>